<feature type="binding site" evidence="12">
    <location>
        <position position="211"/>
    </location>
    <ligand>
        <name>Mg(2+)</name>
        <dbReference type="ChEBI" id="CHEBI:18420"/>
        <label>1</label>
    </ligand>
</feature>
<comment type="caution">
    <text evidence="14">The sequence shown here is derived from an EMBL/GenBank/DDBJ whole genome shotgun (WGS) entry which is preliminary data.</text>
</comment>
<keyword evidence="8 12" id="KW-0460">Magnesium</keyword>
<evidence type="ECO:0000256" key="10">
    <source>
        <dbReference type="PIRSR" id="PIRSR605002-1"/>
    </source>
</evidence>
<dbReference type="CDD" id="cd02585">
    <property type="entry name" value="HAD_PMM"/>
    <property type="match status" value="1"/>
</dbReference>
<feature type="binding site" evidence="12">
    <location>
        <position position="15"/>
    </location>
    <ligand>
        <name>Mg(2+)</name>
        <dbReference type="ChEBI" id="CHEBI:18420"/>
        <label>1</label>
    </ligand>
</feature>
<evidence type="ECO:0000256" key="8">
    <source>
        <dbReference type="ARBA" id="ARBA00022842"/>
    </source>
</evidence>
<dbReference type="GO" id="GO:0009298">
    <property type="term" value="P:GDP-mannose biosynthetic process"/>
    <property type="evidence" value="ECO:0007669"/>
    <property type="project" value="UniProtKB-UniPathway"/>
</dbReference>
<dbReference type="FunFam" id="3.30.1240.20:FF:000001">
    <property type="entry name" value="Phosphomannomutase"/>
    <property type="match status" value="1"/>
</dbReference>
<dbReference type="GO" id="GO:0006013">
    <property type="term" value="P:mannose metabolic process"/>
    <property type="evidence" value="ECO:0007669"/>
    <property type="project" value="TreeGrafter"/>
</dbReference>
<dbReference type="EMBL" id="CACRXK020001297">
    <property type="protein sequence ID" value="CAB3988250.1"/>
    <property type="molecule type" value="Genomic_DNA"/>
</dbReference>
<evidence type="ECO:0000256" key="1">
    <source>
        <dbReference type="ARBA" id="ARBA00004496"/>
    </source>
</evidence>
<dbReference type="Gene3D" id="3.30.1240.20">
    <property type="match status" value="1"/>
</dbReference>
<reference evidence="14" key="1">
    <citation type="submission" date="2020-04" db="EMBL/GenBank/DDBJ databases">
        <authorList>
            <person name="Alioto T."/>
            <person name="Alioto T."/>
            <person name="Gomez Garrido J."/>
        </authorList>
    </citation>
    <scope>NUCLEOTIDE SEQUENCE</scope>
    <source>
        <strain evidence="14">A484AB</strain>
    </source>
</reference>
<evidence type="ECO:0000256" key="3">
    <source>
        <dbReference type="ARBA" id="ARBA00009736"/>
    </source>
</evidence>
<comment type="pathway">
    <text evidence="2 13">Nucleotide-sugar biosynthesis; GDP-alpha-D-mannose biosynthesis; alpha-D-mannose 1-phosphate from D-fructose 6-phosphate: step 2/2.</text>
</comment>
<keyword evidence="6 13" id="KW-0963">Cytoplasm</keyword>
<evidence type="ECO:0000313" key="14">
    <source>
        <dbReference type="EMBL" id="CAB3988250.1"/>
    </source>
</evidence>
<comment type="function">
    <text evidence="13">Involved in the synthesis of the GDP-mannose and dolichol-phosphate-mannose required for a number of critical mannosyl transfer reactions.</text>
</comment>
<keyword evidence="15" id="KW-1185">Reference proteome</keyword>
<dbReference type="UniPathway" id="UPA00126">
    <property type="reaction ID" value="UER00424"/>
</dbReference>
<feature type="binding site" evidence="11">
    <location>
        <position position="136"/>
    </location>
    <ligand>
        <name>alpha-D-mannose 1-phosphate</name>
        <dbReference type="ChEBI" id="CHEBI:58409"/>
    </ligand>
</feature>
<dbReference type="SFLD" id="SFLDF00445">
    <property type="entry name" value="alpha-phosphomannomutase"/>
    <property type="match status" value="1"/>
</dbReference>
<dbReference type="PANTHER" id="PTHR10466:SF0">
    <property type="entry name" value="PHOSPHOMANNOMUTASE"/>
    <property type="match status" value="1"/>
</dbReference>
<dbReference type="InterPro" id="IPR043169">
    <property type="entry name" value="PMM_cap"/>
</dbReference>
<evidence type="ECO:0000256" key="4">
    <source>
        <dbReference type="ARBA" id="ARBA00011738"/>
    </source>
</evidence>
<dbReference type="GO" id="GO:0046872">
    <property type="term" value="F:metal ion binding"/>
    <property type="evidence" value="ECO:0007669"/>
    <property type="project" value="UniProtKB-KW"/>
</dbReference>
<dbReference type="GO" id="GO:0004615">
    <property type="term" value="F:phosphomannomutase activity"/>
    <property type="evidence" value="ECO:0007669"/>
    <property type="project" value="UniProtKB-EC"/>
</dbReference>
<dbReference type="EC" id="5.4.2.8" evidence="5 13"/>
<comment type="subcellular location">
    <subcellularLocation>
        <location evidence="1 13">Cytoplasm</location>
    </subcellularLocation>
</comment>
<dbReference type="Pfam" id="PF03332">
    <property type="entry name" value="PMM"/>
    <property type="match status" value="1"/>
</dbReference>
<dbReference type="Proteomes" id="UP001152795">
    <property type="component" value="Unassembled WGS sequence"/>
</dbReference>
<evidence type="ECO:0000256" key="9">
    <source>
        <dbReference type="ARBA" id="ARBA00023235"/>
    </source>
</evidence>
<feature type="binding site" evidence="11">
    <location>
        <position position="143"/>
    </location>
    <ligand>
        <name>alpha-D-mannose 1-phosphate</name>
        <dbReference type="ChEBI" id="CHEBI:58409"/>
    </ligand>
</feature>
<feature type="active site" description="Proton donor/acceptor" evidence="10">
    <location>
        <position position="15"/>
    </location>
</feature>
<evidence type="ECO:0000256" key="6">
    <source>
        <dbReference type="ARBA" id="ARBA00022490"/>
    </source>
</evidence>
<feature type="binding site" evidence="11">
    <location>
        <position position="183"/>
    </location>
    <ligand>
        <name>alpha-D-mannose 1-phosphate</name>
        <dbReference type="ChEBI" id="CHEBI:58409"/>
    </ligand>
</feature>
<dbReference type="InterPro" id="IPR006379">
    <property type="entry name" value="HAD-SF_hydro_IIB"/>
</dbReference>
<dbReference type="InterPro" id="IPR005002">
    <property type="entry name" value="PMM"/>
</dbReference>
<feature type="binding site" evidence="11">
    <location>
        <position position="181"/>
    </location>
    <ligand>
        <name>alpha-D-mannose 1-phosphate</name>
        <dbReference type="ChEBI" id="CHEBI:58409"/>
    </ligand>
</feature>
<comment type="catalytic activity">
    <reaction evidence="13">
        <text>alpha-D-mannose 1-phosphate = D-mannose 6-phosphate</text>
        <dbReference type="Rhea" id="RHEA:11140"/>
        <dbReference type="ChEBI" id="CHEBI:58409"/>
        <dbReference type="ChEBI" id="CHEBI:58735"/>
        <dbReference type="EC" id="5.4.2.8"/>
    </reaction>
</comment>
<dbReference type="InterPro" id="IPR036412">
    <property type="entry name" value="HAD-like_sf"/>
</dbReference>
<comment type="cofactor">
    <cofactor evidence="12">
        <name>Mg(2+)</name>
        <dbReference type="ChEBI" id="CHEBI:18420"/>
    </cofactor>
</comment>
<feature type="binding site" evidence="11">
    <location>
        <position position="125"/>
    </location>
    <ligand>
        <name>alpha-D-mannose 1-phosphate</name>
        <dbReference type="ChEBI" id="CHEBI:58409"/>
    </ligand>
</feature>
<sequence length="253" mass="29461">MSRGRKEILCLFDVDGTVTRPRQMITNEMKEFLFQLRDKVDVGMVGGSDYSKAQEQLGGGDVYKQYDYLFPENGLVSYKRGAYHETQNIKSFLGEEKIQIFINFCLKYLSEISIPVKRGTFVEFRSGLINISPIGRNCSQEERDEFEKYDKIHNIRRDFVEVLRKQFAEYNLKFSIGGQVSFDVFPIGWDKTYCLKHVQHEGYKQIHFFGDKTWEGGNDYEIFMDERTIGHTVQNPSETVTILQELLDNGTFS</sequence>
<evidence type="ECO:0000256" key="12">
    <source>
        <dbReference type="PIRSR" id="PIRSR605002-3"/>
    </source>
</evidence>
<dbReference type="NCBIfam" id="TIGR01484">
    <property type="entry name" value="HAD-SF-IIB"/>
    <property type="match status" value="1"/>
</dbReference>
<feature type="binding site" evidence="11">
    <location>
        <position position="22"/>
    </location>
    <ligand>
        <name>alpha-D-mannose 1-phosphate</name>
        <dbReference type="ChEBI" id="CHEBI:58409"/>
    </ligand>
</feature>
<dbReference type="InterPro" id="IPR023214">
    <property type="entry name" value="HAD_sf"/>
</dbReference>
<dbReference type="SFLD" id="SFLDS00003">
    <property type="entry name" value="Haloacid_Dehalogenase"/>
    <property type="match status" value="1"/>
</dbReference>
<feature type="binding site" evidence="12">
    <location>
        <position position="225"/>
    </location>
    <ligand>
        <name>Mg(2+)</name>
        <dbReference type="ChEBI" id="CHEBI:18420"/>
        <label>1</label>
    </ligand>
</feature>
<comment type="subunit">
    <text evidence="4 13">Homodimer.</text>
</comment>
<dbReference type="Gene3D" id="3.40.50.1000">
    <property type="entry name" value="HAD superfamily/HAD-like"/>
    <property type="match status" value="1"/>
</dbReference>
<dbReference type="PANTHER" id="PTHR10466">
    <property type="entry name" value="PHOSPHOMANNOMUTASE"/>
    <property type="match status" value="1"/>
</dbReference>
<comment type="similarity">
    <text evidence="3 13">Belongs to the eukaryotic PMM family.</text>
</comment>
<dbReference type="SFLD" id="SFLDG01140">
    <property type="entry name" value="C2.B:_Phosphomannomutase_and_P"/>
    <property type="match status" value="1"/>
</dbReference>
<dbReference type="GO" id="GO:0005829">
    <property type="term" value="C:cytosol"/>
    <property type="evidence" value="ECO:0007669"/>
    <property type="project" value="TreeGrafter"/>
</dbReference>
<evidence type="ECO:0000256" key="13">
    <source>
        <dbReference type="RuleBase" id="RU361118"/>
    </source>
</evidence>
<feature type="binding site" evidence="12">
    <location>
        <position position="223"/>
    </location>
    <ligand>
        <name>Mg(2+)</name>
        <dbReference type="ChEBI" id="CHEBI:18420"/>
        <label>1</label>
    </ligand>
</feature>
<proteinExistence type="inferred from homology"/>
<evidence type="ECO:0000256" key="2">
    <source>
        <dbReference type="ARBA" id="ARBA00004699"/>
    </source>
</evidence>
<dbReference type="GO" id="GO:0006487">
    <property type="term" value="P:protein N-linked glycosylation"/>
    <property type="evidence" value="ECO:0007669"/>
    <property type="project" value="TreeGrafter"/>
</dbReference>
<keyword evidence="9 13" id="KW-0413">Isomerase</keyword>
<dbReference type="SFLD" id="SFLDG01143">
    <property type="entry name" value="C2.B.3:_Phosphomannomutase_Lik"/>
    <property type="match status" value="1"/>
</dbReference>
<name>A0A6S7GUP6_PARCT</name>
<evidence type="ECO:0000313" key="15">
    <source>
        <dbReference type="Proteomes" id="UP001152795"/>
    </source>
</evidence>
<organism evidence="14 15">
    <name type="scientific">Paramuricea clavata</name>
    <name type="common">Red gorgonian</name>
    <name type="synonym">Violescent sea-whip</name>
    <dbReference type="NCBI Taxonomy" id="317549"/>
    <lineage>
        <taxon>Eukaryota</taxon>
        <taxon>Metazoa</taxon>
        <taxon>Cnidaria</taxon>
        <taxon>Anthozoa</taxon>
        <taxon>Octocorallia</taxon>
        <taxon>Malacalcyonacea</taxon>
        <taxon>Plexauridae</taxon>
        <taxon>Paramuricea</taxon>
    </lineage>
</organism>
<evidence type="ECO:0000256" key="5">
    <source>
        <dbReference type="ARBA" id="ARBA00012730"/>
    </source>
</evidence>
<dbReference type="SUPFAM" id="SSF56784">
    <property type="entry name" value="HAD-like"/>
    <property type="match status" value="1"/>
</dbReference>
<accession>A0A6S7GUP6</accession>
<feature type="binding site" evidence="12">
    <location>
        <position position="228"/>
    </location>
    <ligand>
        <name>Mg(2+)</name>
        <dbReference type="ChEBI" id="CHEBI:18420"/>
        <label>1</label>
    </ligand>
</feature>
<protein>
    <recommendedName>
        <fullName evidence="5 13">Phosphomannomutase</fullName>
        <ecNumber evidence="5 13">5.4.2.8</ecNumber>
    </recommendedName>
</protein>
<feature type="binding site" evidence="12">
    <location>
        <position position="13"/>
    </location>
    <ligand>
        <name>Mg(2+)</name>
        <dbReference type="ChEBI" id="CHEBI:18420"/>
        <label>1</label>
    </ligand>
</feature>
<evidence type="ECO:0000256" key="7">
    <source>
        <dbReference type="ARBA" id="ARBA00022723"/>
    </source>
</evidence>
<feature type="active site" description="Nucleophile" evidence="10">
    <location>
        <position position="13"/>
    </location>
</feature>
<dbReference type="OrthoDB" id="10264771at2759"/>
<gene>
    <name evidence="14" type="ORF">PACLA_8A050838</name>
</gene>
<dbReference type="AlphaFoldDB" id="A0A6S7GUP6"/>
<keyword evidence="7 12" id="KW-0479">Metal-binding</keyword>
<evidence type="ECO:0000256" key="11">
    <source>
        <dbReference type="PIRSR" id="PIRSR605002-2"/>
    </source>
</evidence>